<sequence length="139" mass="16491">MYNPTEMTYLRWYEELVTFANGGHLSVLRYFDDNWKDCRNIRNEYFHAGNTTTNCNESNWSFLKRLLGKTTRINNMTASLLSHQRAVIDQILAPATIPDFLRRISALMGKYVLKRVRRQWEMFVGMYLGCVYKIKCIYV</sequence>
<evidence type="ECO:0000313" key="1">
    <source>
        <dbReference type="EMBL" id="OWZ07633.1"/>
    </source>
</evidence>
<dbReference type="Proteomes" id="UP000198211">
    <property type="component" value="Unassembled WGS sequence"/>
</dbReference>
<evidence type="ECO:0000313" key="2">
    <source>
        <dbReference type="Proteomes" id="UP000198211"/>
    </source>
</evidence>
<protein>
    <submittedName>
        <fullName evidence="1">Uncharacterized protein</fullName>
    </submittedName>
</protein>
<reference evidence="2" key="1">
    <citation type="submission" date="2017-03" db="EMBL/GenBank/DDBJ databases">
        <title>Phytopthora megakarya and P. palmivora, two closely related causual agents of cacao black pod achieved similar genome size and gene model numbers by different mechanisms.</title>
        <authorList>
            <person name="Ali S."/>
            <person name="Shao J."/>
            <person name="Larry D.J."/>
            <person name="Kronmiller B."/>
            <person name="Shen D."/>
            <person name="Strem M.D."/>
            <person name="Melnick R.L."/>
            <person name="Guiltinan M.J."/>
            <person name="Tyler B.M."/>
            <person name="Meinhardt L.W."/>
            <person name="Bailey B.A."/>
        </authorList>
    </citation>
    <scope>NUCLEOTIDE SEQUENCE [LARGE SCALE GENOMIC DNA]</scope>
    <source>
        <strain evidence="2">zdho120</strain>
    </source>
</reference>
<keyword evidence="2" id="KW-1185">Reference proteome</keyword>
<comment type="caution">
    <text evidence="1">The sequence shown here is derived from an EMBL/GenBank/DDBJ whole genome shotgun (WGS) entry which is preliminary data.</text>
</comment>
<accession>A0A225VQC0</accession>
<gene>
    <name evidence="1" type="ORF">PHMEG_00019950</name>
</gene>
<organism evidence="1 2">
    <name type="scientific">Phytophthora megakarya</name>
    <dbReference type="NCBI Taxonomy" id="4795"/>
    <lineage>
        <taxon>Eukaryota</taxon>
        <taxon>Sar</taxon>
        <taxon>Stramenopiles</taxon>
        <taxon>Oomycota</taxon>
        <taxon>Peronosporomycetes</taxon>
        <taxon>Peronosporales</taxon>
        <taxon>Peronosporaceae</taxon>
        <taxon>Phytophthora</taxon>
    </lineage>
</organism>
<dbReference type="AlphaFoldDB" id="A0A225VQC0"/>
<proteinExistence type="predicted"/>
<dbReference type="EMBL" id="NBNE01003462">
    <property type="protein sequence ID" value="OWZ07633.1"/>
    <property type="molecule type" value="Genomic_DNA"/>
</dbReference>
<name>A0A225VQC0_9STRA</name>